<accession>A0A0L0QL33</accession>
<protein>
    <recommendedName>
        <fullName evidence="2">FAD dependent oxidoreductase domain-containing protein</fullName>
    </recommendedName>
</protein>
<dbReference type="OrthoDB" id="9794226at2"/>
<comment type="caution">
    <text evidence="3">The sequence shown here is derived from an EMBL/GenBank/DDBJ whole genome shotgun (WGS) entry which is preliminary data.</text>
</comment>
<evidence type="ECO:0000313" key="3">
    <source>
        <dbReference type="EMBL" id="KNE19219.1"/>
    </source>
</evidence>
<proteinExistence type="predicted"/>
<dbReference type="Pfam" id="PF01266">
    <property type="entry name" value="DAO"/>
    <property type="match status" value="1"/>
</dbReference>
<dbReference type="InterPro" id="IPR036188">
    <property type="entry name" value="FAD/NAD-bd_sf"/>
</dbReference>
<name>A0A0L0QL33_VIRPA</name>
<dbReference type="PANTHER" id="PTHR13847:SF287">
    <property type="entry name" value="FAD-DEPENDENT OXIDOREDUCTASE DOMAIN-CONTAINING PROTEIN 1"/>
    <property type="match status" value="1"/>
</dbReference>
<sequence length="386" mass="43443">MNYDVIVVGGGIVGASIAFYLTKTKGINVLLCEKGKPPGDGATSISGGLIRVHHTNKANQYLSFRSLQIYRELMKNRKMDFGYNPIGFSLIVSPEYVKNLNNNVQYMNKLKLPTIIYSPQDYSLREKFINVENIGAISYEPLGGYGDPAKSSITFLNEALKQGLNLMEGTEAEKLLIKKDKVVGVKTNFANIYSKQVIIASNFWSKKLTKQLEFNIPLYTKRLGVVFAHTHNYNVLSHSYIDDTSDTYMRPLPDGRILIGIKSSDCNTNIDHLSKKIHYNEAEEALFRASKRFPVLSKAKLLGGRIGFDSYTPDQYPIIGQSEIEGLYLSIGFSGGGYKIAPAVGEFIAEEITGNKKTNELKYYGLERFKDYNNTYFQTSNMYKYM</sequence>
<keyword evidence="4" id="KW-1185">Reference proteome</keyword>
<dbReference type="GO" id="GO:0016491">
    <property type="term" value="F:oxidoreductase activity"/>
    <property type="evidence" value="ECO:0007669"/>
    <property type="project" value="UniProtKB-KW"/>
</dbReference>
<evidence type="ECO:0000256" key="1">
    <source>
        <dbReference type="ARBA" id="ARBA00023002"/>
    </source>
</evidence>
<dbReference type="EMBL" id="LGTO01000007">
    <property type="protein sequence ID" value="KNE19219.1"/>
    <property type="molecule type" value="Genomic_DNA"/>
</dbReference>
<dbReference type="GeneID" id="66872277"/>
<dbReference type="InterPro" id="IPR006076">
    <property type="entry name" value="FAD-dep_OxRdtase"/>
</dbReference>
<evidence type="ECO:0000259" key="2">
    <source>
        <dbReference type="Pfam" id="PF01266"/>
    </source>
</evidence>
<organism evidence="3 4">
    <name type="scientific">Virgibacillus pantothenticus</name>
    <dbReference type="NCBI Taxonomy" id="1473"/>
    <lineage>
        <taxon>Bacteria</taxon>
        <taxon>Bacillati</taxon>
        <taxon>Bacillota</taxon>
        <taxon>Bacilli</taxon>
        <taxon>Bacillales</taxon>
        <taxon>Bacillaceae</taxon>
        <taxon>Virgibacillus</taxon>
    </lineage>
</organism>
<evidence type="ECO:0000313" key="4">
    <source>
        <dbReference type="Proteomes" id="UP000036780"/>
    </source>
</evidence>
<reference evidence="4" key="1">
    <citation type="submission" date="2015-07" db="EMBL/GenBank/DDBJ databases">
        <title>Fjat-10053 dsm26.</title>
        <authorList>
            <person name="Liu B."/>
            <person name="Wang J."/>
            <person name="Zhu Y."/>
            <person name="Liu G."/>
            <person name="Chen Q."/>
            <person name="Chen Z."/>
            <person name="Lan J."/>
            <person name="Che J."/>
            <person name="Ge C."/>
            <person name="Shi H."/>
            <person name="Pan Z."/>
            <person name="Liu X."/>
        </authorList>
    </citation>
    <scope>NUCLEOTIDE SEQUENCE [LARGE SCALE GENOMIC DNA]</scope>
    <source>
        <strain evidence="4">DSM 26</strain>
    </source>
</reference>
<dbReference type="Gene3D" id="3.50.50.60">
    <property type="entry name" value="FAD/NAD(P)-binding domain"/>
    <property type="match status" value="1"/>
</dbReference>
<dbReference type="Proteomes" id="UP000036780">
    <property type="component" value="Unassembled WGS sequence"/>
</dbReference>
<dbReference type="AlphaFoldDB" id="A0A0L0QL33"/>
<dbReference type="GO" id="GO:0005737">
    <property type="term" value="C:cytoplasm"/>
    <property type="evidence" value="ECO:0007669"/>
    <property type="project" value="TreeGrafter"/>
</dbReference>
<dbReference type="PATRIC" id="fig|1473.5.peg.917"/>
<dbReference type="RefSeq" id="WP_050351731.1">
    <property type="nucleotide sequence ID" value="NZ_BOSN01000006.1"/>
</dbReference>
<dbReference type="Gene3D" id="3.30.9.10">
    <property type="entry name" value="D-Amino Acid Oxidase, subunit A, domain 2"/>
    <property type="match status" value="1"/>
</dbReference>
<dbReference type="PANTHER" id="PTHR13847">
    <property type="entry name" value="SARCOSINE DEHYDROGENASE-RELATED"/>
    <property type="match status" value="1"/>
</dbReference>
<dbReference type="SUPFAM" id="SSF51905">
    <property type="entry name" value="FAD/NAD(P)-binding domain"/>
    <property type="match status" value="1"/>
</dbReference>
<keyword evidence="1" id="KW-0560">Oxidoreductase</keyword>
<feature type="domain" description="FAD dependent oxidoreductase" evidence="2">
    <location>
        <begin position="4"/>
        <end position="350"/>
    </location>
</feature>
<gene>
    <name evidence="3" type="ORF">AFK71_11840</name>
</gene>